<sequence>MFLLGANITFAEDSSAFVGIGIGGGGNAFGIEKIKQSRSGLSYGFVIGYKKFFNEYLGLRFYANLDLHHNMSKLNSEDKALKAIFVNFGVNMDFLANFISNESLEFGAFAGTRIGATKITGKDIEKSKNSAERLGVKFIDTALDVALNVGLRTNIATNHGIEIALQVPFLPVELMGETTTTYKVTFGQEYSILARYTFHFD</sequence>
<proteinExistence type="predicted"/>
<evidence type="ECO:0008006" key="3">
    <source>
        <dbReference type="Google" id="ProtNLM"/>
    </source>
</evidence>
<evidence type="ECO:0000313" key="2">
    <source>
        <dbReference type="Proteomes" id="UP000018731"/>
    </source>
</evidence>
<dbReference type="PRINTS" id="PR01776">
    <property type="entry name" value="HPOMPFAMILY"/>
</dbReference>
<dbReference type="EMBL" id="AZJI01000005">
    <property type="protein sequence ID" value="ETD23608.1"/>
    <property type="molecule type" value="Genomic_DNA"/>
</dbReference>
<reference evidence="1 2" key="1">
    <citation type="journal article" date="2014" name="Genome Announc.">
        <title>Draft genome sequences of six enterohepatic helicobacter species isolated from humans and one from rhesus macaques.</title>
        <authorList>
            <person name="Shen Z."/>
            <person name="Sheh A."/>
            <person name="Young S.K."/>
            <person name="Abouelliel A."/>
            <person name="Ward D.V."/>
            <person name="Earl A.M."/>
            <person name="Fox J.G."/>
        </authorList>
    </citation>
    <scope>NUCLEOTIDE SEQUENCE [LARGE SCALE GENOMIC DNA]</scope>
    <source>
        <strain evidence="1 2">MIT 99-5501</strain>
    </source>
</reference>
<dbReference type="PATRIC" id="fig|1357400.3.peg.1898"/>
<protein>
    <recommendedName>
        <fullName evidence="3">Outer membrane protein beta-barrel domain-containing protein</fullName>
    </recommendedName>
</protein>
<accession>V8C872</accession>
<comment type="caution">
    <text evidence="1">The sequence shown here is derived from an EMBL/GenBank/DDBJ whole genome shotgun (WGS) entry which is preliminary data.</text>
</comment>
<evidence type="ECO:0000313" key="1">
    <source>
        <dbReference type="EMBL" id="ETD23608.1"/>
    </source>
</evidence>
<dbReference type="Proteomes" id="UP000018731">
    <property type="component" value="Unassembled WGS sequence"/>
</dbReference>
<name>V8C872_9HELI</name>
<dbReference type="InterPro" id="IPR002718">
    <property type="entry name" value="OMP_Helicobacter"/>
</dbReference>
<dbReference type="AlphaFoldDB" id="V8C872"/>
<gene>
    <name evidence="1" type="ORF">HMPREF2086_01414</name>
</gene>
<dbReference type="Pfam" id="PF01856">
    <property type="entry name" value="HP_OMP"/>
    <property type="match status" value="1"/>
</dbReference>
<organism evidence="1 2">
    <name type="scientific">Helicobacter macacae MIT 99-5501</name>
    <dbReference type="NCBI Taxonomy" id="1357400"/>
    <lineage>
        <taxon>Bacteria</taxon>
        <taxon>Pseudomonadati</taxon>
        <taxon>Campylobacterota</taxon>
        <taxon>Epsilonproteobacteria</taxon>
        <taxon>Campylobacterales</taxon>
        <taxon>Helicobacteraceae</taxon>
        <taxon>Helicobacter</taxon>
    </lineage>
</organism>
<keyword evidence="2" id="KW-1185">Reference proteome</keyword>
<dbReference type="HOGENOM" id="CLU_026212_4_0_7"/>